<evidence type="ECO:0000313" key="8">
    <source>
        <dbReference type="Proteomes" id="UP000294901"/>
    </source>
</evidence>
<protein>
    <submittedName>
        <fullName evidence="7">ADP-ribose pyrophosphatase YjhB (NUDIX family)</fullName>
    </submittedName>
</protein>
<dbReference type="GO" id="GO:0016787">
    <property type="term" value="F:hydrolase activity"/>
    <property type="evidence" value="ECO:0007669"/>
    <property type="project" value="UniProtKB-KW"/>
</dbReference>
<dbReference type="InterPro" id="IPR020084">
    <property type="entry name" value="NUDIX_hydrolase_CS"/>
</dbReference>
<dbReference type="RefSeq" id="WP_133872815.1">
    <property type="nucleotide sequence ID" value="NZ_BOMD01000022.1"/>
</dbReference>
<dbReference type="InterPro" id="IPR015797">
    <property type="entry name" value="NUDIX_hydrolase-like_dom_sf"/>
</dbReference>
<evidence type="ECO:0000259" key="6">
    <source>
        <dbReference type="PROSITE" id="PS51462"/>
    </source>
</evidence>
<accession>A0A4R6JPC5</accession>
<reference evidence="7 8" key="1">
    <citation type="submission" date="2019-03" db="EMBL/GenBank/DDBJ databases">
        <title>Sequencing the genomes of 1000 actinobacteria strains.</title>
        <authorList>
            <person name="Klenk H.-P."/>
        </authorList>
    </citation>
    <scope>NUCLEOTIDE SEQUENCE [LARGE SCALE GENOMIC DNA]</scope>
    <source>
        <strain evidence="7 8">DSM 43805</strain>
    </source>
</reference>
<sequence>MSTWVEPEVWYAQLPAFHAAAAGLITATGTDHVLLVKPTYRDDWSLPGGYVEAGEFPHEACARELHEELGLTVKPNSLLVVDWAPPEGKRTRAIISLTFDCGEIPADAALTLAADELDDWAFLPPREAAARLPANVAPRISAALRARTSSETAYLAGGRLT</sequence>
<evidence type="ECO:0000256" key="3">
    <source>
        <dbReference type="ARBA" id="ARBA00022801"/>
    </source>
</evidence>
<dbReference type="PROSITE" id="PS51462">
    <property type="entry name" value="NUDIX"/>
    <property type="match status" value="1"/>
</dbReference>
<dbReference type="Pfam" id="PF00293">
    <property type="entry name" value="NUDIX"/>
    <property type="match status" value="1"/>
</dbReference>
<dbReference type="PANTHER" id="PTHR43046:SF12">
    <property type="entry name" value="GDP-MANNOSE MANNOSYL HYDROLASE"/>
    <property type="match status" value="1"/>
</dbReference>
<comment type="caution">
    <text evidence="7">The sequence shown here is derived from an EMBL/GenBank/DDBJ whole genome shotgun (WGS) entry which is preliminary data.</text>
</comment>
<dbReference type="EMBL" id="SNWR01000001">
    <property type="protein sequence ID" value="TDO38314.1"/>
    <property type="molecule type" value="Genomic_DNA"/>
</dbReference>
<dbReference type="AlphaFoldDB" id="A0A4R6JPC5"/>
<dbReference type="Gene3D" id="3.90.79.10">
    <property type="entry name" value="Nucleoside Triphosphate Pyrophosphohydrolase"/>
    <property type="match status" value="1"/>
</dbReference>
<keyword evidence="3 5" id="KW-0378">Hydrolase</keyword>
<dbReference type="Proteomes" id="UP000294901">
    <property type="component" value="Unassembled WGS sequence"/>
</dbReference>
<evidence type="ECO:0000256" key="2">
    <source>
        <dbReference type="ARBA" id="ARBA00005582"/>
    </source>
</evidence>
<dbReference type="PANTHER" id="PTHR43046">
    <property type="entry name" value="GDP-MANNOSE MANNOSYL HYDROLASE"/>
    <property type="match status" value="1"/>
</dbReference>
<organism evidence="7 8">
    <name type="scientific">Paractinoplanes brasiliensis</name>
    <dbReference type="NCBI Taxonomy" id="52695"/>
    <lineage>
        <taxon>Bacteria</taxon>
        <taxon>Bacillati</taxon>
        <taxon>Actinomycetota</taxon>
        <taxon>Actinomycetes</taxon>
        <taxon>Micromonosporales</taxon>
        <taxon>Micromonosporaceae</taxon>
        <taxon>Paractinoplanes</taxon>
    </lineage>
</organism>
<evidence type="ECO:0000256" key="4">
    <source>
        <dbReference type="ARBA" id="ARBA00022842"/>
    </source>
</evidence>
<dbReference type="PRINTS" id="PR00502">
    <property type="entry name" value="NUDIXFAMILY"/>
</dbReference>
<evidence type="ECO:0000256" key="5">
    <source>
        <dbReference type="RuleBase" id="RU003476"/>
    </source>
</evidence>
<dbReference type="InterPro" id="IPR000086">
    <property type="entry name" value="NUDIX_hydrolase_dom"/>
</dbReference>
<name>A0A4R6JPC5_9ACTN</name>
<dbReference type="OrthoDB" id="4247482at2"/>
<proteinExistence type="inferred from homology"/>
<dbReference type="PROSITE" id="PS00893">
    <property type="entry name" value="NUDIX_BOX"/>
    <property type="match status" value="1"/>
</dbReference>
<comment type="cofactor">
    <cofactor evidence="1">
        <name>Mg(2+)</name>
        <dbReference type="ChEBI" id="CHEBI:18420"/>
    </cofactor>
</comment>
<feature type="domain" description="Nudix hydrolase" evidence="6">
    <location>
        <begin position="16"/>
        <end position="146"/>
    </location>
</feature>
<gene>
    <name evidence="7" type="ORF">C8E87_1965</name>
</gene>
<dbReference type="SUPFAM" id="SSF55811">
    <property type="entry name" value="Nudix"/>
    <property type="match status" value="1"/>
</dbReference>
<dbReference type="CDD" id="cd18876">
    <property type="entry name" value="NUDIX_Hydrolase"/>
    <property type="match status" value="1"/>
</dbReference>
<keyword evidence="8" id="KW-1185">Reference proteome</keyword>
<dbReference type="InterPro" id="IPR020476">
    <property type="entry name" value="Nudix_hydrolase"/>
</dbReference>
<keyword evidence="4" id="KW-0460">Magnesium</keyword>
<comment type="similarity">
    <text evidence="2 5">Belongs to the Nudix hydrolase family.</text>
</comment>
<evidence type="ECO:0000313" key="7">
    <source>
        <dbReference type="EMBL" id="TDO38314.1"/>
    </source>
</evidence>
<evidence type="ECO:0000256" key="1">
    <source>
        <dbReference type="ARBA" id="ARBA00001946"/>
    </source>
</evidence>